<accession>A0ABW8BMT7</accession>
<name>A0ABW8BMT7_9ACTN</name>
<keyword evidence="2" id="KW-1185">Reference proteome</keyword>
<evidence type="ECO:0000313" key="2">
    <source>
        <dbReference type="Proteomes" id="UP001614264"/>
    </source>
</evidence>
<dbReference type="EMBL" id="JBITPR010000066">
    <property type="protein sequence ID" value="MFI7876088.1"/>
    <property type="molecule type" value="Genomic_DNA"/>
</dbReference>
<dbReference type="Gene3D" id="1.10.260.40">
    <property type="entry name" value="lambda repressor-like DNA-binding domains"/>
    <property type="match status" value="1"/>
</dbReference>
<dbReference type="CDD" id="cd00093">
    <property type="entry name" value="HTH_XRE"/>
    <property type="match status" value="1"/>
</dbReference>
<dbReference type="InterPro" id="IPR010982">
    <property type="entry name" value="Lambda_DNA-bd_dom_sf"/>
</dbReference>
<proteinExistence type="predicted"/>
<dbReference type="SUPFAM" id="SSF47413">
    <property type="entry name" value="lambda repressor-like DNA-binding domains"/>
    <property type="match status" value="1"/>
</dbReference>
<comment type="caution">
    <text evidence="1">The sequence shown here is derived from an EMBL/GenBank/DDBJ whole genome shotgun (WGS) entry which is preliminary data.</text>
</comment>
<dbReference type="InterPro" id="IPR001387">
    <property type="entry name" value="Cro/C1-type_HTH"/>
</dbReference>
<organism evidence="1 2">
    <name type="scientific">Streptomyces salinarius</name>
    <dbReference type="NCBI Taxonomy" id="2762598"/>
    <lineage>
        <taxon>Bacteria</taxon>
        <taxon>Bacillati</taxon>
        <taxon>Actinomycetota</taxon>
        <taxon>Actinomycetes</taxon>
        <taxon>Kitasatosporales</taxon>
        <taxon>Streptomycetaceae</taxon>
        <taxon>Streptomyces</taxon>
    </lineage>
</organism>
<protein>
    <submittedName>
        <fullName evidence="1">Helix-turn-helix domain-containing protein</fullName>
    </submittedName>
</protein>
<reference evidence="1 2" key="1">
    <citation type="submission" date="2024-07" db="EMBL/GenBank/DDBJ databases">
        <title>Whole genome sequencing of Prodigiosin pigment-producing Streptomyces salinarius isolated from rhizosphere soil of Arachis hypogaea.</title>
        <authorList>
            <person name="Vidhya A."/>
            <person name="Ramya S."/>
        </authorList>
    </citation>
    <scope>NUCLEOTIDE SEQUENCE [LARGE SCALE GENOMIC DNA]</scope>
    <source>
        <strain evidence="1 2">VRMG2420</strain>
    </source>
</reference>
<dbReference type="RefSeq" id="WP_399595049.1">
    <property type="nucleotide sequence ID" value="NZ_JBITPR010000066.1"/>
</dbReference>
<dbReference type="Pfam" id="PF13560">
    <property type="entry name" value="HTH_31"/>
    <property type="match status" value="1"/>
</dbReference>
<gene>
    <name evidence="1" type="ORF">AB4829_36540</name>
</gene>
<evidence type="ECO:0000313" key="1">
    <source>
        <dbReference type="EMBL" id="MFI7876088.1"/>
    </source>
</evidence>
<dbReference type="Proteomes" id="UP001614264">
    <property type="component" value="Unassembled WGS sequence"/>
</dbReference>
<sequence length="354" mass="38869">MARPEAPVDHSIPELGALAESLRSLRRQTGLTYTELAKESCYSAATLKRAASGKHLPSLAVTVNFTALCMLLGPVPVPEGEGGAEVLALWGAATKAVNAARRAARRSTVLPKPQYVRDEGDLSGALRDAWAWSGRPSTREMEKASKREVPRTTANVISTAHAVPRDFRQYAAYLRVCGITGRALEPWFRAWFKIRGVPSDPQPGFAALKDDADAQAAYVSVHAQATGAATSVAEVLERLVASHDEGKAAAPWQRQLQREVRSARNWLVHDPLCPLVVRNGKSRDGWSQVYLRDEVLRIAKKKQVYPDVGYAKHLFKVSDVMSRCVQSILETGLPQRTPETDHILPVQRLVKTVD</sequence>